<evidence type="ECO:0000259" key="2">
    <source>
        <dbReference type="Pfam" id="PF12969"/>
    </source>
</evidence>
<dbReference type="InterPro" id="IPR024618">
    <property type="entry name" value="DUF3857"/>
</dbReference>
<sequence>MQFNISNRISQGLIFCFDTILACLIGASIAHAQGLQAAHYKIVRLELKVNVHQDLTNEWEQTLEHEALSDVGAVNIGKYFYQYSQGYQVAEITEAYTIKADGRKIPVQADAIQRQLGVTTESGVSWPEASILQVTFPDLQKGDRTLVTVKGRDFKNFLPGWIAFHDTLPHNVDVDQYHARLEIPQGMDFQVQGQGMAVQSHQSGQKKVWEIQGTSKAHLLDAGAVNIQNSNPRWMFSSFSDWEQLGRSFGQAFASRLTLNEDIRKLAHEIIQGEETTEGKARKIHAWLRRNVRYVAVYLGTGGWVPHELDWILKNRYGDCKDQSLLMIALLQSAGINATPALLRTQADYELPELPVPWFDHCIVFIPELKRFVDPAASAIAWGALPMENSDKPVLVVDFDGKSRLDRTPSFRSEENRIEVHGKWQIHTDGSADLKLDIEARGHSAVGLQNQLRQIPDNMREAALNRWITDGGLRGTGQMSFAPVSPETQRQDLHITAKIQNLLPDPEAGAILPHPMLSNLGVYIISNIGNINPDARRYAIECIPFSVREEFSVQYSKDFELLRVPKSVQISSDALAIRFEQHVVKNKNSVEGWREYSQSQAHHSCSPQQYLERQPVLSRILHSLRSNVLYVQSSSR</sequence>
<dbReference type="Pfam" id="PF12969">
    <property type="entry name" value="DUF3857"/>
    <property type="match status" value="1"/>
</dbReference>
<evidence type="ECO:0000313" key="4">
    <source>
        <dbReference type="Proteomes" id="UP001208935"/>
    </source>
</evidence>
<evidence type="ECO:0000313" key="3">
    <source>
        <dbReference type="EMBL" id="MCW5321382.1"/>
    </source>
</evidence>
<dbReference type="Pfam" id="PF01841">
    <property type="entry name" value="Transglut_core"/>
    <property type="match status" value="1"/>
</dbReference>
<dbReference type="EMBL" id="QZCW01000002">
    <property type="protein sequence ID" value="MCW5321382.1"/>
    <property type="molecule type" value="Genomic_DNA"/>
</dbReference>
<comment type="caution">
    <text evidence="3">The sequence shown here is derived from an EMBL/GenBank/DDBJ whole genome shotgun (WGS) entry which is preliminary data.</text>
</comment>
<accession>A0ABT3KTF2</accession>
<dbReference type="Gene3D" id="3.10.620.30">
    <property type="match status" value="1"/>
</dbReference>
<feature type="domain" description="Transglutaminase-like" evidence="1">
    <location>
        <begin position="264"/>
        <end position="338"/>
    </location>
</feature>
<feature type="domain" description="DUF3857" evidence="2">
    <location>
        <begin position="58"/>
        <end position="213"/>
    </location>
</feature>
<dbReference type="Proteomes" id="UP001208935">
    <property type="component" value="Unassembled WGS sequence"/>
</dbReference>
<evidence type="ECO:0000259" key="1">
    <source>
        <dbReference type="Pfam" id="PF01841"/>
    </source>
</evidence>
<dbReference type="RefSeq" id="WP_265282094.1">
    <property type="nucleotide sequence ID" value="NZ_QZCW01000002.1"/>
</dbReference>
<dbReference type="Gene3D" id="2.60.40.3140">
    <property type="match status" value="1"/>
</dbReference>
<name>A0ABT3KTF2_9BURK</name>
<proteinExistence type="predicted"/>
<keyword evidence="4" id="KW-1185">Reference proteome</keyword>
<dbReference type="SUPFAM" id="SSF54001">
    <property type="entry name" value="Cysteine proteinases"/>
    <property type="match status" value="1"/>
</dbReference>
<dbReference type="InterPro" id="IPR002931">
    <property type="entry name" value="Transglutaminase-like"/>
</dbReference>
<reference evidence="4" key="1">
    <citation type="submission" date="2023-07" db="EMBL/GenBank/DDBJ databases">
        <title>Verminephrobacter genomes.</title>
        <authorList>
            <person name="Lund M.B."/>
        </authorList>
    </citation>
    <scope>NUCLEOTIDE SEQUENCE [LARGE SCALE GENOMIC DNA]</scope>
    <source>
        <strain evidence="4">AtM5-05</strain>
    </source>
</reference>
<dbReference type="InterPro" id="IPR038765">
    <property type="entry name" value="Papain-like_cys_pep_sf"/>
</dbReference>
<protein>
    <submittedName>
        <fullName evidence="3">DUF3857 domain-containing protein</fullName>
    </submittedName>
</protein>
<organism evidence="3 4">
    <name type="scientific">Verminephrobacter aporrectodeae subsp. tuberculatae</name>
    <dbReference type="NCBI Taxonomy" id="1110392"/>
    <lineage>
        <taxon>Bacteria</taxon>
        <taxon>Pseudomonadati</taxon>
        <taxon>Pseudomonadota</taxon>
        <taxon>Betaproteobacteria</taxon>
        <taxon>Burkholderiales</taxon>
        <taxon>Comamonadaceae</taxon>
        <taxon>Verminephrobacter</taxon>
    </lineage>
</organism>
<gene>
    <name evidence="3" type="ORF">D5039_09560</name>
</gene>